<evidence type="ECO:0000256" key="2">
    <source>
        <dbReference type="ARBA" id="ARBA00005077"/>
    </source>
</evidence>
<feature type="active site" description="Nucleophile" evidence="11">
    <location>
        <position position="260"/>
    </location>
</feature>
<comment type="caution">
    <text evidence="13">The sequence shown here is derived from an EMBL/GenBank/DDBJ whole genome shotgun (WGS) entry which is preliminary data.</text>
</comment>
<comment type="function">
    <text evidence="11">Small subunit of the glutamine-dependent carbamoyl phosphate synthetase (CPSase). CPSase catalyzes the formation of carbamoyl phosphate from the ammonia moiety of glutamine, carbonate, and phosphate donated by ATP, constituting the first step of 2 biosynthetic pathways, one leading to arginine and/or urea and the other to pyrimidine nucleotides. The small subunit (glutamine amidotransferase) binds and cleaves glutamine to supply the large subunit with the substrate ammonia.</text>
</comment>
<feature type="active site" evidence="11">
    <location>
        <position position="350"/>
    </location>
</feature>
<dbReference type="Gene3D" id="3.50.30.20">
    <property type="entry name" value="Carbamoyl-phosphate synthase small subunit, N-terminal domain"/>
    <property type="match status" value="1"/>
</dbReference>
<feature type="binding site" evidence="11">
    <location>
        <position position="261"/>
    </location>
    <ligand>
        <name>L-glutamine</name>
        <dbReference type="ChEBI" id="CHEBI:58359"/>
    </ligand>
</feature>
<dbReference type="Pfam" id="PF00117">
    <property type="entry name" value="GATase"/>
    <property type="match status" value="1"/>
</dbReference>
<keyword evidence="7 11" id="KW-0315">Glutamine amidotransferase</keyword>
<feature type="binding site" evidence="11">
    <location>
        <position position="305"/>
    </location>
    <ligand>
        <name>L-glutamine</name>
        <dbReference type="ChEBI" id="CHEBI:58359"/>
    </ligand>
</feature>
<feature type="region of interest" description="CPSase" evidence="11">
    <location>
        <begin position="1"/>
        <end position="183"/>
    </location>
</feature>
<dbReference type="UniPathway" id="UPA00070">
    <property type="reaction ID" value="UER00115"/>
</dbReference>
<dbReference type="SMART" id="SM01097">
    <property type="entry name" value="CPSase_sm_chain"/>
    <property type="match status" value="1"/>
</dbReference>
<reference evidence="13 14" key="1">
    <citation type="journal article" date="2015" name="Proc. Natl. Acad. Sci. U.S.A.">
        <title>Insight into the evolution and origin of leprosy bacilli from the genome sequence of Mycobacterium lepromatosis.</title>
        <authorList>
            <person name="Singh P."/>
            <person name="Benjak A."/>
            <person name="Schuenemann V.J."/>
            <person name="Herbig A."/>
            <person name="Avanzi C."/>
            <person name="Busso P."/>
            <person name="Nieselt K."/>
            <person name="Krause J."/>
            <person name="Vera-Cabrera L."/>
            <person name="Cole S.T."/>
        </authorList>
    </citation>
    <scope>NUCLEOTIDE SEQUENCE [LARGE SCALE GENOMIC DNA]</scope>
    <source>
        <strain evidence="13 14">Mx1-22A</strain>
    </source>
</reference>
<gene>
    <name evidence="11 13" type="primary">carA</name>
    <name evidence="13" type="ORF">MLPM_0535</name>
</gene>
<sequence length="375" mass="40087">MSKALLVLEDGRVFTGIPFGAIGQTLGEAVFSTGMSGYQETLTDPSYHRQILVATAPQIGNTGWNDQDGESREDRIWVAGYAVRDPSPYASNWRATGTLEDEMVRQGIVGIAGIDTRSVVRHLRRYGSMKAGVFSGKAMTEPLNIETLVQHVRTQQSMLGADLAGEASTPDVYVVEPEGKQRFTVAALDLGIKTNTPRNFARRGILSYVLPASATFNQIADIKPHGLFLSSGPGDPATADHVVALTREVLDAGIPLFGICFGSQILGRALGLSTYKMVFGHRGINIPVIDHATGRVAVTAQNHGFALEGEAGQSFDTPFGPAVVSHTCANDGVVEGVKLADGRAFSVQYHPEAAAGPHDAEYLFDSFVELMAAQR</sequence>
<feature type="binding site" evidence="11">
    <location>
        <position position="304"/>
    </location>
    <ligand>
        <name>L-glutamine</name>
        <dbReference type="ChEBI" id="CHEBI:58359"/>
    </ligand>
</feature>
<evidence type="ECO:0000259" key="12">
    <source>
        <dbReference type="SMART" id="SM01097"/>
    </source>
</evidence>
<dbReference type="FunFam" id="3.50.30.20:FF:000001">
    <property type="entry name" value="Carbamoyl-phosphate synthase small chain"/>
    <property type="match status" value="1"/>
</dbReference>
<dbReference type="HAMAP" id="MF_01209">
    <property type="entry name" value="CPSase_S_chain"/>
    <property type="match status" value="1"/>
</dbReference>
<feature type="binding site" evidence="11">
    <location>
        <position position="302"/>
    </location>
    <ligand>
        <name>L-glutamine</name>
        <dbReference type="ChEBI" id="CHEBI:58359"/>
    </ligand>
</feature>
<evidence type="ECO:0000256" key="7">
    <source>
        <dbReference type="ARBA" id="ARBA00022962"/>
    </source>
</evidence>
<dbReference type="NCBIfam" id="NF009475">
    <property type="entry name" value="PRK12838.1"/>
    <property type="match status" value="1"/>
</dbReference>
<name>A0A0F4EVK1_9MYCO</name>
<evidence type="ECO:0000313" key="14">
    <source>
        <dbReference type="Proteomes" id="UP000053699"/>
    </source>
</evidence>
<dbReference type="PRINTS" id="PR00099">
    <property type="entry name" value="CPSGATASE"/>
</dbReference>
<dbReference type="Pfam" id="PF00988">
    <property type="entry name" value="CPSase_sm_chain"/>
    <property type="match status" value="1"/>
</dbReference>
<evidence type="ECO:0000256" key="11">
    <source>
        <dbReference type="HAMAP-Rule" id="MF_01209"/>
    </source>
</evidence>
<evidence type="ECO:0000313" key="13">
    <source>
        <dbReference type="EMBL" id="KJX75655.1"/>
    </source>
</evidence>
<dbReference type="PANTHER" id="PTHR43418">
    <property type="entry name" value="MULTIFUNCTIONAL TRYPTOPHAN BIOSYNTHESIS PROTEIN-RELATED"/>
    <property type="match status" value="1"/>
</dbReference>
<dbReference type="RefSeq" id="WP_045842536.1">
    <property type="nucleotide sequence ID" value="NZ_CP083405.1"/>
</dbReference>
<dbReference type="GO" id="GO:0006526">
    <property type="term" value="P:L-arginine biosynthetic process"/>
    <property type="evidence" value="ECO:0007669"/>
    <property type="project" value="UniProtKB-UniRule"/>
</dbReference>
<dbReference type="PRINTS" id="PR00097">
    <property type="entry name" value="ANTSNTHASEII"/>
</dbReference>
<feature type="binding site" evidence="11">
    <location>
        <position position="232"/>
    </location>
    <ligand>
        <name>L-glutamine</name>
        <dbReference type="ChEBI" id="CHEBI:58359"/>
    </ligand>
</feature>
<comment type="pathway">
    <text evidence="1 11">Pyrimidine metabolism; UMP biosynthesis via de novo pathway; (S)-dihydroorotate from bicarbonate: step 1/3.</text>
</comment>
<feature type="binding site" evidence="11">
    <location>
        <position position="46"/>
    </location>
    <ligand>
        <name>L-glutamine</name>
        <dbReference type="ChEBI" id="CHEBI:58359"/>
    </ligand>
</feature>
<dbReference type="GO" id="GO:0006541">
    <property type="term" value="P:glutamine metabolic process"/>
    <property type="evidence" value="ECO:0007669"/>
    <property type="project" value="InterPro"/>
</dbReference>
<organism evidence="13 14">
    <name type="scientific">Mycobacterium lepromatosis</name>
    <dbReference type="NCBI Taxonomy" id="480418"/>
    <lineage>
        <taxon>Bacteria</taxon>
        <taxon>Bacillati</taxon>
        <taxon>Actinomycetota</taxon>
        <taxon>Actinomycetes</taxon>
        <taxon>Mycobacteriales</taxon>
        <taxon>Mycobacteriaceae</taxon>
        <taxon>Mycobacterium</taxon>
    </lineage>
</organism>
<keyword evidence="11" id="KW-0055">Arginine biosynthesis</keyword>
<keyword evidence="8 11" id="KW-0665">Pyrimidine biosynthesis</keyword>
<evidence type="ECO:0000256" key="10">
    <source>
        <dbReference type="ARBA" id="ARBA00049285"/>
    </source>
</evidence>
<feature type="active site" evidence="11">
    <location>
        <position position="352"/>
    </location>
</feature>
<dbReference type="PROSITE" id="PS51273">
    <property type="entry name" value="GATASE_TYPE_1"/>
    <property type="match status" value="1"/>
</dbReference>
<dbReference type="PANTHER" id="PTHR43418:SF7">
    <property type="entry name" value="CARBAMOYL-PHOSPHATE SYNTHASE SMALL CHAIN"/>
    <property type="match status" value="1"/>
</dbReference>
<keyword evidence="6 11" id="KW-0067">ATP-binding</keyword>
<dbReference type="UniPathway" id="UPA00068">
    <property type="reaction ID" value="UER00171"/>
</dbReference>
<evidence type="ECO:0000256" key="6">
    <source>
        <dbReference type="ARBA" id="ARBA00022840"/>
    </source>
</evidence>
<dbReference type="GO" id="GO:0006207">
    <property type="term" value="P:'de novo' pyrimidine nucleobase biosynthetic process"/>
    <property type="evidence" value="ECO:0007669"/>
    <property type="project" value="InterPro"/>
</dbReference>
<dbReference type="GO" id="GO:0004088">
    <property type="term" value="F:carbamoyl-phosphate synthase (glutamine-hydrolyzing) activity"/>
    <property type="evidence" value="ECO:0007669"/>
    <property type="project" value="UniProtKB-UniRule"/>
</dbReference>
<evidence type="ECO:0000256" key="4">
    <source>
        <dbReference type="ARBA" id="ARBA00022598"/>
    </source>
</evidence>
<dbReference type="EC" id="6.3.5.5" evidence="11"/>
<dbReference type="InterPro" id="IPR029062">
    <property type="entry name" value="Class_I_gatase-like"/>
</dbReference>
<comment type="catalytic activity">
    <reaction evidence="10 11">
        <text>L-glutamine + H2O = L-glutamate + NH4(+)</text>
        <dbReference type="Rhea" id="RHEA:15889"/>
        <dbReference type="ChEBI" id="CHEBI:15377"/>
        <dbReference type="ChEBI" id="CHEBI:28938"/>
        <dbReference type="ChEBI" id="CHEBI:29985"/>
        <dbReference type="ChEBI" id="CHEBI:58359"/>
    </reaction>
</comment>
<evidence type="ECO:0000256" key="8">
    <source>
        <dbReference type="ARBA" id="ARBA00022975"/>
    </source>
</evidence>
<evidence type="ECO:0000256" key="5">
    <source>
        <dbReference type="ARBA" id="ARBA00022741"/>
    </source>
</evidence>
<dbReference type="NCBIfam" id="TIGR01368">
    <property type="entry name" value="CPSaseIIsmall"/>
    <property type="match status" value="1"/>
</dbReference>
<protein>
    <recommendedName>
        <fullName evidence="11">Carbamoyl phosphate synthase small chain</fullName>
        <ecNumber evidence="11">6.3.5.5</ecNumber>
    </recommendedName>
    <alternativeName>
        <fullName evidence="11">Carbamoyl phosphate synthetase glutamine chain</fullName>
    </alternativeName>
</protein>
<evidence type="ECO:0000256" key="1">
    <source>
        <dbReference type="ARBA" id="ARBA00004812"/>
    </source>
</evidence>
<evidence type="ECO:0000256" key="3">
    <source>
        <dbReference type="ARBA" id="ARBA00007800"/>
    </source>
</evidence>
<dbReference type="Gene3D" id="3.40.50.880">
    <property type="match status" value="1"/>
</dbReference>
<dbReference type="GO" id="GO:0005524">
    <property type="term" value="F:ATP binding"/>
    <property type="evidence" value="ECO:0007669"/>
    <property type="project" value="UniProtKB-UniRule"/>
</dbReference>
<dbReference type="InterPro" id="IPR002474">
    <property type="entry name" value="CarbamoylP_synth_ssu_N"/>
</dbReference>
<comment type="pathway">
    <text evidence="2 11">Amino-acid biosynthesis; L-arginine biosynthesis; carbamoyl phosphate from bicarbonate: step 1/1.</text>
</comment>
<dbReference type="STRING" id="480418.GCA_000975265_00100"/>
<dbReference type="OrthoDB" id="9804328at2"/>
<proteinExistence type="inferred from homology"/>
<keyword evidence="14" id="KW-1185">Reference proteome</keyword>
<dbReference type="EMBL" id="JRPY01000027">
    <property type="protein sequence ID" value="KJX75655.1"/>
    <property type="molecule type" value="Genomic_DNA"/>
</dbReference>
<evidence type="ECO:0000256" key="9">
    <source>
        <dbReference type="ARBA" id="ARBA00048816"/>
    </source>
</evidence>
<dbReference type="SUPFAM" id="SSF52021">
    <property type="entry name" value="Carbamoyl phosphate synthetase, small subunit N-terminal domain"/>
    <property type="match status" value="1"/>
</dbReference>
<keyword evidence="11" id="KW-0028">Amino-acid biosynthesis</keyword>
<dbReference type="InterPro" id="IPR017926">
    <property type="entry name" value="GATASE"/>
</dbReference>
<dbReference type="PRINTS" id="PR00096">
    <property type="entry name" value="GATASE"/>
</dbReference>
<dbReference type="Proteomes" id="UP000053699">
    <property type="component" value="Unassembled WGS sequence"/>
</dbReference>
<feature type="binding site" evidence="11">
    <location>
        <position position="264"/>
    </location>
    <ligand>
        <name>L-glutamine</name>
        <dbReference type="ChEBI" id="CHEBI:58359"/>
    </ligand>
</feature>
<comment type="subunit">
    <text evidence="11">Composed of two chains; the small (or glutamine) chain promotes the hydrolysis of glutamine to ammonia, which is used by the large (or ammonia) chain to synthesize carbamoyl phosphate. Tetramer of heterodimers (alpha,beta)4.</text>
</comment>
<dbReference type="InterPro" id="IPR050472">
    <property type="entry name" value="Anth_synth/Amidotransfase"/>
</dbReference>
<dbReference type="AlphaFoldDB" id="A0A0F4EVK1"/>
<dbReference type="SUPFAM" id="SSF52317">
    <property type="entry name" value="Class I glutamine amidotransferase-like"/>
    <property type="match status" value="1"/>
</dbReference>
<dbReference type="InterPro" id="IPR036480">
    <property type="entry name" value="CarbP_synth_ssu_N_sf"/>
</dbReference>
<feature type="domain" description="Carbamoyl-phosphate synthase small subunit N-terminal" evidence="12">
    <location>
        <begin position="2"/>
        <end position="134"/>
    </location>
</feature>
<dbReference type="PATRIC" id="fig|480418.6.peg.1122"/>
<comment type="catalytic activity">
    <reaction evidence="9 11">
        <text>hydrogencarbonate + L-glutamine + 2 ATP + H2O = carbamoyl phosphate + L-glutamate + 2 ADP + phosphate + 2 H(+)</text>
        <dbReference type="Rhea" id="RHEA:18633"/>
        <dbReference type="ChEBI" id="CHEBI:15377"/>
        <dbReference type="ChEBI" id="CHEBI:15378"/>
        <dbReference type="ChEBI" id="CHEBI:17544"/>
        <dbReference type="ChEBI" id="CHEBI:29985"/>
        <dbReference type="ChEBI" id="CHEBI:30616"/>
        <dbReference type="ChEBI" id="CHEBI:43474"/>
        <dbReference type="ChEBI" id="CHEBI:58228"/>
        <dbReference type="ChEBI" id="CHEBI:58359"/>
        <dbReference type="ChEBI" id="CHEBI:456216"/>
        <dbReference type="EC" id="6.3.5.5"/>
    </reaction>
</comment>
<dbReference type="InterPro" id="IPR035686">
    <property type="entry name" value="CPSase_GATase1"/>
</dbReference>
<accession>A0A0F4EVK1</accession>
<dbReference type="InterPro" id="IPR006274">
    <property type="entry name" value="CarbamoylP_synth_ssu"/>
</dbReference>
<comment type="similarity">
    <text evidence="3 11">Belongs to the CarA family.</text>
</comment>
<dbReference type="GO" id="GO:0004359">
    <property type="term" value="F:glutaminase activity"/>
    <property type="evidence" value="ECO:0007669"/>
    <property type="project" value="RHEA"/>
</dbReference>
<keyword evidence="5 11" id="KW-0547">Nucleotide-binding</keyword>
<keyword evidence="4 11" id="KW-0436">Ligase</keyword>
<feature type="binding site" evidence="11">
    <location>
        <position position="234"/>
    </location>
    <ligand>
        <name>L-glutamine</name>
        <dbReference type="ChEBI" id="CHEBI:58359"/>
    </ligand>
</feature>
<dbReference type="CDD" id="cd01744">
    <property type="entry name" value="GATase1_CPSase"/>
    <property type="match status" value="1"/>
</dbReference>
<dbReference type="GO" id="GO:0044205">
    <property type="term" value="P:'de novo' UMP biosynthetic process"/>
    <property type="evidence" value="ECO:0007669"/>
    <property type="project" value="UniProtKB-UniRule"/>
</dbReference>